<keyword evidence="2" id="KW-0812">Transmembrane</keyword>
<dbReference type="PANTHER" id="PTHR37487:SF3">
    <property type="entry name" value="CLEAVAGE_POLYADENYLATION SPECIFICITY FACTOR A SUBUNIT N-TERMINAL DOMAIN-CONTAINING PROTEIN"/>
    <property type="match status" value="1"/>
</dbReference>
<dbReference type="HOGENOM" id="CLU_337421_0_0_1"/>
<reference evidence="3 4" key="1">
    <citation type="journal article" date="2013" name="Plant Cell">
        <title>The transition from a phytopathogenic smut ancestor to an anamorphic biocontrol agent deciphered by comparative whole-genome analysis.</title>
        <authorList>
            <person name="Lefebvre F."/>
            <person name="Joly D.L."/>
            <person name="Labbe C."/>
            <person name="Teichmann B."/>
            <person name="Linning R."/>
            <person name="Belzile F."/>
            <person name="Bakkeren G."/>
            <person name="Belanger R.R."/>
        </authorList>
    </citation>
    <scope>NUCLEOTIDE SEQUENCE [LARGE SCALE GENOMIC DNA]</scope>
    <source>
        <strain evidence="3 4">PF-1</strain>
    </source>
</reference>
<gene>
    <name evidence="3" type="ORF">PFL1_05792</name>
</gene>
<evidence type="ECO:0000256" key="2">
    <source>
        <dbReference type="SAM" id="Phobius"/>
    </source>
</evidence>
<feature type="compositionally biased region" description="Low complexity" evidence="1">
    <location>
        <begin position="912"/>
        <end position="924"/>
    </location>
</feature>
<name>A0A061H3C1_9BASI</name>
<feature type="compositionally biased region" description="Polar residues" evidence="1">
    <location>
        <begin position="561"/>
        <end position="572"/>
    </location>
</feature>
<feature type="compositionally biased region" description="Low complexity" evidence="1">
    <location>
        <begin position="821"/>
        <end position="831"/>
    </location>
</feature>
<feature type="region of interest" description="Disordered" evidence="1">
    <location>
        <begin position="751"/>
        <end position="773"/>
    </location>
</feature>
<dbReference type="GeneID" id="19319877"/>
<evidence type="ECO:0000313" key="3">
    <source>
        <dbReference type="EMBL" id="EPQ26814.1"/>
    </source>
</evidence>
<dbReference type="RefSeq" id="XP_007881517.1">
    <property type="nucleotide sequence ID" value="XM_007883326.1"/>
</dbReference>
<feature type="compositionally biased region" description="Low complexity" evidence="1">
    <location>
        <begin position="633"/>
        <end position="644"/>
    </location>
</feature>
<organism evidence="3 4">
    <name type="scientific">Pseudozyma flocculosa PF-1</name>
    <dbReference type="NCBI Taxonomy" id="1277687"/>
    <lineage>
        <taxon>Eukaryota</taxon>
        <taxon>Fungi</taxon>
        <taxon>Dikarya</taxon>
        <taxon>Basidiomycota</taxon>
        <taxon>Ustilaginomycotina</taxon>
        <taxon>Ustilaginomycetes</taxon>
        <taxon>Ustilaginales</taxon>
        <taxon>Ustilaginaceae</taxon>
        <taxon>Pseudozyma</taxon>
    </lineage>
</organism>
<dbReference type="AlphaFoldDB" id="A0A061H3C1"/>
<dbReference type="eggNOG" id="ENOG502R0TR">
    <property type="taxonomic scope" value="Eukaryota"/>
</dbReference>
<dbReference type="KEGG" id="pfp:PFL1_05792"/>
<keyword evidence="2" id="KW-0472">Membrane</keyword>
<evidence type="ECO:0000313" key="4">
    <source>
        <dbReference type="Proteomes" id="UP000053664"/>
    </source>
</evidence>
<feature type="compositionally biased region" description="Pro residues" evidence="1">
    <location>
        <begin position="158"/>
        <end position="178"/>
    </location>
</feature>
<dbReference type="PANTHER" id="PTHR37487">
    <property type="entry name" value="CHROMOSOME 1, WHOLE GENOME SHOTGUN SEQUENCE"/>
    <property type="match status" value="1"/>
</dbReference>
<feature type="region of interest" description="Disordered" evidence="1">
    <location>
        <begin position="157"/>
        <end position="181"/>
    </location>
</feature>
<keyword evidence="2" id="KW-1133">Transmembrane helix</keyword>
<feature type="compositionally biased region" description="Basic residues" evidence="1">
    <location>
        <begin position="535"/>
        <end position="549"/>
    </location>
</feature>
<feature type="transmembrane region" description="Helical" evidence="2">
    <location>
        <begin position="129"/>
        <end position="150"/>
    </location>
</feature>
<proteinExistence type="predicted"/>
<feature type="compositionally biased region" description="Basic and acidic residues" evidence="1">
    <location>
        <begin position="41"/>
        <end position="51"/>
    </location>
</feature>
<feature type="compositionally biased region" description="Polar residues" evidence="1">
    <location>
        <begin position="580"/>
        <end position="589"/>
    </location>
</feature>
<dbReference type="OrthoDB" id="2552394at2759"/>
<feature type="region of interest" description="Disordered" evidence="1">
    <location>
        <begin position="29"/>
        <end position="64"/>
    </location>
</feature>
<feature type="region of interest" description="Disordered" evidence="1">
    <location>
        <begin position="908"/>
        <end position="999"/>
    </location>
</feature>
<evidence type="ECO:0000256" key="1">
    <source>
        <dbReference type="SAM" id="MobiDB-lite"/>
    </source>
</evidence>
<feature type="transmembrane region" description="Helical" evidence="2">
    <location>
        <begin position="472"/>
        <end position="497"/>
    </location>
</feature>
<feature type="region of interest" description="Disordered" evidence="1">
    <location>
        <begin position="821"/>
        <end position="869"/>
    </location>
</feature>
<accession>A0A061H3C1</accession>
<dbReference type="Proteomes" id="UP000053664">
    <property type="component" value="Unassembled WGS sequence"/>
</dbReference>
<dbReference type="EMBL" id="KE361643">
    <property type="protein sequence ID" value="EPQ26814.1"/>
    <property type="molecule type" value="Genomic_DNA"/>
</dbReference>
<feature type="region of interest" description="Disordered" evidence="1">
    <location>
        <begin position="506"/>
        <end position="596"/>
    </location>
</feature>
<sequence length="999" mass="104872">MTQDRPCRCGCGLPPSSPSRPGLLVLTRPTNHCKRRTHLRPTGDTEARRPGPDSTGGRPAVSSTAGIVAGPLDRLLQPSAPGPSSIALAAEHLEASFATSTCPLPAARRGSDHAMPRSRPPNLSIRTRALPAASLLLPLFCFLLLCFGPISLVSAGPSPSPAPSPVPAPTPTPAPSPIPARHLDDERLNQIHAAESPDLSSMPHWVDINVSPPLTCQPMNITFDPRRGAPPFQVMVTIEDWWPYTVSLGATYDAIDKQLWMYQFDVPTFRGATTHPNLIVTITDSTGLMSNSSAFMQVADGPDTNCASYGGGTDFIFYTERSPSQCSDFDIFWRGAYAEPLSIIMLPESTAPLNVPVTNASSGKLTWQMAMHGGSRFMMTMGDTGPHGNGGVSRVNIVGLNEYASDSCLGMASSYGRDLLVPVSTISSATVFPDATSTLRSVLTTNGQVSTVTIRETVRNGRRVESNSSSPAGLVGGLVAIGVAIGLGSAFIIWCICRRRARRSGVKTWDLPSDPSMPFNINTSMPIAPGLFGGGKRRGSAGQHQRQHQHQPLDGEDNGDSLRTPQSPTGSNIFRDPAPTSGSRGQANGVSRRGSLRSWTSNAFESVGLRPVGGGDGRNGSSADAYALTQTFSSPSASAAQSRSGTPAYANEGFRPQLQLRRGSMGLGNDGSPVDGSVGPFSAFRDDPSSPEGADTWRSGGVRSQFGSNGGSLPSEDDIASPLDRSPWPNHQSYSPGVAAGVARDGTVKSVSGRVGAGRTHRSDFASGDAGDGYEDLITPVRGVFGEGDDFLQQQQQHRHLGQGTANSRTWRSYQTASSGSYSSGRFHLSSNPFDDSNDVSVPMRRDASSASAYRRGDGSSGGNSRTGTTRIIHHADAGLLLDDTADGDGEGEYPEQIMELPPQYETITRVSPSSPTSHQQPSPARGWMQSDSGTFAPAADGGRAHPSDGVASAASARADGTSSAAAPASVQEDEDEDEFWTGPAAAHAPAGVNGGRAA</sequence>
<feature type="region of interest" description="Disordered" evidence="1">
    <location>
        <begin position="633"/>
        <end position="738"/>
    </location>
</feature>
<protein>
    <submittedName>
        <fullName evidence="3">Uncharacterized protein</fullName>
    </submittedName>
</protein>